<keyword evidence="1" id="KW-0808">Transferase</keyword>
<dbReference type="SMART" id="SM01298">
    <property type="entry name" value="KapB"/>
    <property type="match status" value="1"/>
</dbReference>
<proteinExistence type="predicted"/>
<keyword evidence="2" id="KW-1185">Reference proteome</keyword>
<gene>
    <name evidence="1" type="ORF">AFL42_00825</name>
</gene>
<keyword evidence="1" id="KW-0418">Kinase</keyword>
<accession>A0ABR5MNR5</accession>
<dbReference type="InterPro" id="IPR014916">
    <property type="entry name" value="KapB"/>
</dbReference>
<dbReference type="EMBL" id="LGTK01000002">
    <property type="protein sequence ID" value="KPH78687.1"/>
    <property type="molecule type" value="Genomic_DNA"/>
</dbReference>
<sequence>MAEVNIGDIVKAHYHSGTYIGKVKEDRGKNYLIEVLAVLKHPMQGDLHNPGQVEGVFFHERKALFYQEKMNVKKPAVHPYDAEVPSYGDSLKVAVHTYKEKLLQEDTPYNQQAILTLNRLEENNYKKRYYNIKS</sequence>
<protein>
    <submittedName>
        <fullName evidence="1">Kinase</fullName>
    </submittedName>
</protein>
<dbReference type="Gene3D" id="2.30.30.430">
    <property type="entry name" value="Kinase associated protein B domain"/>
    <property type="match status" value="1"/>
</dbReference>
<reference evidence="1 2" key="1">
    <citation type="submission" date="2015-07" db="EMBL/GenBank/DDBJ databases">
        <title>High-quality draft genome sequence of Oceanobacillus caeni HM6, a bacillus isolated from a human feces.</title>
        <authorList>
            <person name="Kumar J."/>
            <person name="Verma M.K."/>
            <person name="Pandey R."/>
            <person name="Bhambi M."/>
            <person name="Chauhan N."/>
        </authorList>
    </citation>
    <scope>NUCLEOTIDE SEQUENCE [LARGE SCALE GENOMIC DNA]</scope>
    <source>
        <strain evidence="1 2">HM6</strain>
    </source>
</reference>
<dbReference type="GO" id="GO:0016301">
    <property type="term" value="F:kinase activity"/>
    <property type="evidence" value="ECO:0007669"/>
    <property type="project" value="UniProtKB-KW"/>
</dbReference>
<dbReference type="Proteomes" id="UP000037854">
    <property type="component" value="Unassembled WGS sequence"/>
</dbReference>
<comment type="caution">
    <text evidence="1">The sequence shown here is derived from an EMBL/GenBank/DDBJ whole genome shotgun (WGS) entry which is preliminary data.</text>
</comment>
<dbReference type="Pfam" id="PF08810">
    <property type="entry name" value="KapB"/>
    <property type="match status" value="1"/>
</dbReference>
<evidence type="ECO:0000313" key="2">
    <source>
        <dbReference type="Proteomes" id="UP000037854"/>
    </source>
</evidence>
<dbReference type="RefSeq" id="WP_047184609.1">
    <property type="nucleotide sequence ID" value="NZ_JAHHXM010000029.1"/>
</dbReference>
<evidence type="ECO:0000313" key="1">
    <source>
        <dbReference type="EMBL" id="KPH78687.1"/>
    </source>
</evidence>
<dbReference type="InterPro" id="IPR038080">
    <property type="entry name" value="KapB_sf"/>
</dbReference>
<name>A0ABR5MNR5_9BACI</name>
<organism evidence="1 2">
    <name type="scientific">Oceanobacillus caeni</name>
    <dbReference type="NCBI Taxonomy" id="405946"/>
    <lineage>
        <taxon>Bacteria</taxon>
        <taxon>Bacillati</taxon>
        <taxon>Bacillota</taxon>
        <taxon>Bacilli</taxon>
        <taxon>Bacillales</taxon>
        <taxon>Bacillaceae</taxon>
        <taxon>Oceanobacillus</taxon>
    </lineage>
</organism>
<dbReference type="SUPFAM" id="SSF141251">
    <property type="entry name" value="Kinase-associated protein B-like"/>
    <property type="match status" value="1"/>
</dbReference>